<protein>
    <submittedName>
        <fullName evidence="3">Uncharacterized SAM-binding protein YcdF, DUF218 family</fullName>
    </submittedName>
</protein>
<name>A0A1I1XJI5_9ACTN</name>
<dbReference type="Gene3D" id="3.40.50.620">
    <property type="entry name" value="HUPs"/>
    <property type="match status" value="1"/>
</dbReference>
<dbReference type="GO" id="GO:0000270">
    <property type="term" value="P:peptidoglycan metabolic process"/>
    <property type="evidence" value="ECO:0007669"/>
    <property type="project" value="TreeGrafter"/>
</dbReference>
<dbReference type="InterPro" id="IPR014729">
    <property type="entry name" value="Rossmann-like_a/b/a_fold"/>
</dbReference>
<feature type="transmembrane region" description="Helical" evidence="1">
    <location>
        <begin position="61"/>
        <end position="82"/>
    </location>
</feature>
<dbReference type="InterPro" id="IPR003848">
    <property type="entry name" value="DUF218"/>
</dbReference>
<dbReference type="AlphaFoldDB" id="A0A1I1XJI5"/>
<feature type="transmembrane region" description="Helical" evidence="1">
    <location>
        <begin position="315"/>
        <end position="333"/>
    </location>
</feature>
<dbReference type="InterPro" id="IPR051599">
    <property type="entry name" value="Cell_Envelope_Assoc"/>
</dbReference>
<dbReference type="PANTHER" id="PTHR30336">
    <property type="entry name" value="INNER MEMBRANE PROTEIN, PROBABLE PERMEASE"/>
    <property type="match status" value="1"/>
</dbReference>
<evidence type="ECO:0000313" key="3">
    <source>
        <dbReference type="EMBL" id="SFE05903.1"/>
    </source>
</evidence>
<dbReference type="GO" id="GO:0005886">
    <property type="term" value="C:plasma membrane"/>
    <property type="evidence" value="ECO:0007669"/>
    <property type="project" value="TreeGrafter"/>
</dbReference>
<keyword evidence="1" id="KW-0472">Membrane</keyword>
<feature type="domain" description="DUF218" evidence="2">
    <location>
        <begin position="159"/>
        <end position="307"/>
    </location>
</feature>
<keyword evidence="1" id="KW-1133">Transmembrane helix</keyword>
<evidence type="ECO:0000256" key="1">
    <source>
        <dbReference type="SAM" id="Phobius"/>
    </source>
</evidence>
<keyword evidence="1" id="KW-0812">Transmembrane</keyword>
<evidence type="ECO:0000313" key="4">
    <source>
        <dbReference type="Proteomes" id="UP000199323"/>
    </source>
</evidence>
<reference evidence="3 4" key="1">
    <citation type="submission" date="2016-10" db="EMBL/GenBank/DDBJ databases">
        <authorList>
            <person name="de Groot N.N."/>
        </authorList>
    </citation>
    <scope>NUCLEOTIDE SEQUENCE [LARGE SCALE GENOMIC DNA]</scope>
    <source>
        <strain evidence="3 4">CGMCC 4.3510</strain>
    </source>
</reference>
<dbReference type="OrthoDB" id="9782395at2"/>
<organism evidence="3 4">
    <name type="scientific">Actinacidiphila alni</name>
    <dbReference type="NCBI Taxonomy" id="380248"/>
    <lineage>
        <taxon>Bacteria</taxon>
        <taxon>Bacillati</taxon>
        <taxon>Actinomycetota</taxon>
        <taxon>Actinomycetes</taxon>
        <taxon>Kitasatosporales</taxon>
        <taxon>Streptomycetaceae</taxon>
        <taxon>Actinacidiphila</taxon>
    </lineage>
</organism>
<dbReference type="RefSeq" id="WP_093711482.1">
    <property type="nucleotide sequence ID" value="NZ_FONG01000001.1"/>
</dbReference>
<proteinExistence type="predicted"/>
<evidence type="ECO:0000259" key="2">
    <source>
        <dbReference type="Pfam" id="PF02698"/>
    </source>
</evidence>
<keyword evidence="4" id="KW-1185">Reference proteome</keyword>
<dbReference type="Pfam" id="PF02698">
    <property type="entry name" value="DUF218"/>
    <property type="match status" value="1"/>
</dbReference>
<accession>A0A1I1XJI5</accession>
<dbReference type="PANTHER" id="PTHR30336:SF18">
    <property type="entry name" value="MEMBRANE PROTEIN"/>
    <property type="match status" value="1"/>
</dbReference>
<sequence length="334" mass="36085">MKSAVAFIPTVLFALALAYSVRQDRRMFRNAVLLGLVVFSVGVALPVALPAHRAEPLVVGYFLLVASGGVALAVLLTANGVTMIRKEGRRAANLLSLLLGLAIAALFVLLGHLVERGESAASATAGALVLVGAYVSFLFTCFLGYAFLYGRIRVRAPVDYVLMLGCGLLGGERVSPLLASRLRKGMEVYERQTREGWPAPVMLTSGGQGPDELLPESEAMARWLVDHGIPATHVRQENRSRTTEQNLRYSREIMIADDPDYTCVVVTNNFHAFRAAVTARRAGVRGQVTGSATARYYWPSATIREFIAIVWEHRVANAAMAALLTAAAVYLAVP</sequence>
<feature type="transmembrane region" description="Helical" evidence="1">
    <location>
        <begin position="126"/>
        <end position="148"/>
    </location>
</feature>
<dbReference type="GO" id="GO:0043164">
    <property type="term" value="P:Gram-negative-bacterium-type cell wall biogenesis"/>
    <property type="evidence" value="ECO:0007669"/>
    <property type="project" value="TreeGrafter"/>
</dbReference>
<dbReference type="EMBL" id="FONG01000001">
    <property type="protein sequence ID" value="SFE05903.1"/>
    <property type="molecule type" value="Genomic_DNA"/>
</dbReference>
<gene>
    <name evidence="3" type="ORF">SAMN05216251_101342</name>
</gene>
<feature type="transmembrane region" description="Helical" evidence="1">
    <location>
        <begin position="94"/>
        <end position="114"/>
    </location>
</feature>
<dbReference type="CDD" id="cd06259">
    <property type="entry name" value="YdcF-like"/>
    <property type="match status" value="1"/>
</dbReference>
<dbReference type="Proteomes" id="UP000199323">
    <property type="component" value="Unassembled WGS sequence"/>
</dbReference>
<feature type="transmembrane region" description="Helical" evidence="1">
    <location>
        <begin position="30"/>
        <end position="49"/>
    </location>
</feature>